<protein>
    <submittedName>
        <fullName evidence="1">AlNc14C66G4698 protein</fullName>
    </submittedName>
</protein>
<accession>F0WDH9</accession>
<name>F0WDH9_9STRA</name>
<reference evidence="1" key="2">
    <citation type="submission" date="2011-02" db="EMBL/GenBank/DDBJ databases">
        <authorList>
            <person name="MacLean D."/>
        </authorList>
    </citation>
    <scope>NUCLEOTIDE SEQUENCE</scope>
</reference>
<dbReference type="AlphaFoldDB" id="F0WDH9"/>
<evidence type="ECO:0000313" key="1">
    <source>
        <dbReference type="EMBL" id="CCA19251.1"/>
    </source>
</evidence>
<sequence length="157" mass="17818">MRENECVPIHSHHQVALSPELPGFLVLQCEREGAVHFSVDKLVNIIKETADGAREAIELKVVEQLGGRLIFRRCHSHETLYVSACQKRYLSPRNLGLLDLQCCSYTRARAMARRVMSFMKCPASRSPQIFLDQRLEALFPFPLLAECLKAKNHGDSL</sequence>
<proteinExistence type="predicted"/>
<reference evidence="1" key="1">
    <citation type="journal article" date="2011" name="PLoS Biol.">
        <title>Gene gain and loss during evolution of obligate parasitism in the white rust pathogen of Arabidopsis thaliana.</title>
        <authorList>
            <person name="Kemen E."/>
            <person name="Gardiner A."/>
            <person name="Schultz-Larsen T."/>
            <person name="Kemen A.C."/>
            <person name="Balmuth A.L."/>
            <person name="Robert-Seilaniantz A."/>
            <person name="Bailey K."/>
            <person name="Holub E."/>
            <person name="Studholme D.J."/>
            <person name="Maclean D."/>
            <person name="Jones J.D."/>
        </authorList>
    </citation>
    <scope>NUCLEOTIDE SEQUENCE</scope>
</reference>
<organism evidence="1">
    <name type="scientific">Albugo laibachii Nc14</name>
    <dbReference type="NCBI Taxonomy" id="890382"/>
    <lineage>
        <taxon>Eukaryota</taxon>
        <taxon>Sar</taxon>
        <taxon>Stramenopiles</taxon>
        <taxon>Oomycota</taxon>
        <taxon>Peronosporomycetes</taxon>
        <taxon>Albuginales</taxon>
        <taxon>Albuginaceae</taxon>
        <taxon>Albugo</taxon>
    </lineage>
</organism>
<dbReference type="HOGENOM" id="CLU_1681132_0_0_1"/>
<gene>
    <name evidence="1" type="primary">AlNc14C66G4698</name>
    <name evidence="1" type="ORF">ALNC14_053940</name>
</gene>
<dbReference type="EMBL" id="FR824111">
    <property type="protein sequence ID" value="CCA19251.1"/>
    <property type="molecule type" value="Genomic_DNA"/>
</dbReference>